<dbReference type="Proteomes" id="UP000677413">
    <property type="component" value="Unassembled WGS sequence"/>
</dbReference>
<protein>
    <submittedName>
        <fullName evidence="6">WD40 repeat domain-containing protein</fullName>
    </submittedName>
</protein>
<feature type="repeat" description="WD" evidence="3">
    <location>
        <begin position="940"/>
        <end position="981"/>
    </location>
</feature>
<feature type="domain" description="Novel STAND NTPase 1" evidence="5">
    <location>
        <begin position="62"/>
        <end position="449"/>
    </location>
</feature>
<keyword evidence="1 3" id="KW-0853">WD repeat</keyword>
<feature type="repeat" description="WD" evidence="3">
    <location>
        <begin position="1030"/>
        <end position="1071"/>
    </location>
</feature>
<evidence type="ECO:0000256" key="4">
    <source>
        <dbReference type="SAM" id="Phobius"/>
    </source>
</evidence>
<gene>
    <name evidence="6" type="ORF">J8N05_21840</name>
</gene>
<keyword evidence="4" id="KW-0472">Membrane</keyword>
<keyword evidence="4" id="KW-1133">Transmembrane helix</keyword>
<dbReference type="InterPro" id="IPR015943">
    <property type="entry name" value="WD40/YVTN_repeat-like_dom_sf"/>
</dbReference>
<feature type="repeat" description="WD" evidence="3">
    <location>
        <begin position="805"/>
        <end position="838"/>
    </location>
</feature>
<dbReference type="AlphaFoldDB" id="A0A940XW79"/>
<feature type="repeat" description="WD" evidence="3">
    <location>
        <begin position="1075"/>
        <end position="1108"/>
    </location>
</feature>
<feature type="repeat" description="WD" evidence="3">
    <location>
        <begin position="626"/>
        <end position="667"/>
    </location>
</feature>
<dbReference type="CDD" id="cd00200">
    <property type="entry name" value="WD40"/>
    <property type="match status" value="3"/>
</dbReference>
<feature type="repeat" description="WD" evidence="3">
    <location>
        <begin position="985"/>
        <end position="1026"/>
    </location>
</feature>
<dbReference type="PROSITE" id="PS00678">
    <property type="entry name" value="WD_REPEATS_1"/>
    <property type="match status" value="9"/>
</dbReference>
<dbReference type="InterPro" id="IPR020472">
    <property type="entry name" value="WD40_PAC1"/>
</dbReference>
<keyword evidence="2" id="KW-0677">Repeat</keyword>
<dbReference type="InterPro" id="IPR019775">
    <property type="entry name" value="WD40_repeat_CS"/>
</dbReference>
<dbReference type="InterPro" id="IPR049052">
    <property type="entry name" value="nSTAND1"/>
</dbReference>
<dbReference type="SMART" id="SM00320">
    <property type="entry name" value="WD40"/>
    <property type="match status" value="14"/>
</dbReference>
<feature type="repeat" description="WD" evidence="3">
    <location>
        <begin position="1120"/>
        <end position="1153"/>
    </location>
</feature>
<dbReference type="InterPro" id="IPR036322">
    <property type="entry name" value="WD40_repeat_dom_sf"/>
</dbReference>
<feature type="repeat" description="WD" evidence="3">
    <location>
        <begin position="581"/>
        <end position="622"/>
    </location>
</feature>
<dbReference type="PANTHER" id="PTHR44019:SF8">
    <property type="entry name" value="POC1 CENTRIOLAR PROTEIN HOMOLOG"/>
    <property type="match status" value="1"/>
</dbReference>
<accession>A0A940XW79</accession>
<proteinExistence type="predicted"/>
<keyword evidence="4" id="KW-0812">Transmembrane</keyword>
<feature type="repeat" description="WD" evidence="3">
    <location>
        <begin position="850"/>
        <end position="891"/>
    </location>
</feature>
<feature type="repeat" description="WD" evidence="3">
    <location>
        <begin position="895"/>
        <end position="936"/>
    </location>
</feature>
<dbReference type="InterPro" id="IPR001680">
    <property type="entry name" value="WD40_rpt"/>
</dbReference>
<evidence type="ECO:0000313" key="6">
    <source>
        <dbReference type="EMBL" id="MBQ0850808.1"/>
    </source>
</evidence>
<feature type="repeat" description="WD" evidence="3">
    <location>
        <begin position="760"/>
        <end position="792"/>
    </location>
</feature>
<dbReference type="PANTHER" id="PTHR44019">
    <property type="entry name" value="WD REPEAT-CONTAINING PROTEIN 55"/>
    <property type="match status" value="1"/>
</dbReference>
<sequence length="1235" mass="131784">MTEEQDQGEPPAGEAEARPVHLHAQAAGQGRVYQAGRDQHVHYGQGTRTRTYSEGSEDAECPYPGLASFGRDQARWFRGREALTSALVDTVDRRLRTGGVQIVIGPSGAGKSSLLRAGLLARLARGALPGSAPWRQILLTPTATPADTLDAALGPDPGGDVMTVDAGGDVRAVVVVDQFEELFTLCPDKAERQVFIDRLSRLAAATDGPPSALVVVGVRADFYAACLEYPQLAESVNHALVVTAMTADQLREAIVHPAQDVGLEIEPGLVEILLRDLGAEGGGRAGYLAGRLPHLAYALRRSWQVRHGSTLTVEGYESTGGIESAIADTAERIYRGLDERGRTIARALFLRLVRVGENTPDSCRRLALDDLVGTGLPQRAADAVIDAFTGERLLAREQDGHRDDVEITHEALIRGWPTLQVWVETDRAELLVRQRLAEDAATWRASGEDTAYLYIDSRLAAATELERGPKGAELTSTERGFVTAATHRARRRTRVVRAVIATLTALFLLAAAAGVVAVLQNQQVTRQRDTAISRQAADASDKVADSSLAAQLSLAAYRIAPTPEARGALLSALSRPVGARMIGHTGPVELVAFRRDGRVLASAASDSTARLWDVSDPARPKTLGVLRGHKGSLIGVAFSPDGRTVATASNDATARLWDVSEPTAPRTVAVLRKHRERVRSVAFAPDGALLATASDDGTTGIWDLSDRTRPRFLAKVTADAGFPTVRFGPDSRTMAVSSRAGRAELWDLRTPEHPRRKAVLDGHSGSVTSVAFSSDGRILATASVDTTVRLWDATADGHARRLGTVRGHTALVYDAAFSPDNRTLATASADQTARLWNIAAPRSPRPLSDLTGFTNTVTGVAFRPDGQVLATSSADGTVRAWNVSSPAHVADRALLTTSSRYVSRVAYSPDGQLLASTGDDGTAMLWDASDPARALSLATLKGHREEVSGIAFAPNGRRLITSSSDSTAVLWDIADPRHPTVLSRLRGHANAVQSVTFGPDGRLAATTGRDGWTILWDLSQPRHPREASRLGPRDNWINATAFTPDGRTIAVGSGTGAVSIWDIADTTKPERLAVLRAHDNALTDAKFDPTGKLLATSSNDGTTRLWNLARPTRPDPVATLRGHSNTVHGIDFSPDGATLATASLDSSVRLWNIAEPSEPTLRAVISTGTAYAYDVRFSPKGDTLATADGYGHVILSALDLAKAENYVCARAGMAITRAEWAQYVPDLPYAPPCGT</sequence>
<dbReference type="InterPro" id="IPR027417">
    <property type="entry name" value="P-loop_NTPase"/>
</dbReference>
<dbReference type="PROSITE" id="PS50082">
    <property type="entry name" value="WD_REPEATS_2"/>
    <property type="match status" value="12"/>
</dbReference>
<evidence type="ECO:0000259" key="5">
    <source>
        <dbReference type="Pfam" id="PF20703"/>
    </source>
</evidence>
<feature type="transmembrane region" description="Helical" evidence="4">
    <location>
        <begin position="498"/>
        <end position="519"/>
    </location>
</feature>
<dbReference type="Pfam" id="PF20703">
    <property type="entry name" value="nSTAND1"/>
    <property type="match status" value="1"/>
</dbReference>
<evidence type="ECO:0000256" key="2">
    <source>
        <dbReference type="ARBA" id="ARBA00022737"/>
    </source>
</evidence>
<comment type="caution">
    <text evidence="6">The sequence shown here is derived from an EMBL/GenBank/DDBJ whole genome shotgun (WGS) entry which is preliminary data.</text>
</comment>
<organism evidence="6 7">
    <name type="scientific">Streptomyces liliiviolaceus</name>
    <dbReference type="NCBI Taxonomy" id="2823109"/>
    <lineage>
        <taxon>Bacteria</taxon>
        <taxon>Bacillati</taxon>
        <taxon>Actinomycetota</taxon>
        <taxon>Actinomycetes</taxon>
        <taxon>Kitasatosporales</taxon>
        <taxon>Streptomycetaceae</taxon>
        <taxon>Streptomyces</taxon>
    </lineage>
</organism>
<dbReference type="Pfam" id="PF00400">
    <property type="entry name" value="WD40"/>
    <property type="match status" value="12"/>
</dbReference>
<dbReference type="PRINTS" id="PR00320">
    <property type="entry name" value="GPROTEINBRPT"/>
</dbReference>
<dbReference type="Gene3D" id="2.130.10.10">
    <property type="entry name" value="YVTN repeat-like/Quinoprotein amine dehydrogenase"/>
    <property type="match status" value="5"/>
</dbReference>
<dbReference type="RefSeq" id="WP_210885114.1">
    <property type="nucleotide sequence ID" value="NZ_JAGPYQ010000001.1"/>
</dbReference>
<reference evidence="6 7" key="1">
    <citation type="submission" date="2021-04" db="EMBL/GenBank/DDBJ databases">
        <authorList>
            <person name="Tang X."/>
            <person name="Zhou X."/>
            <person name="Chen X."/>
            <person name="Cernava T."/>
            <person name="Zhang C."/>
        </authorList>
    </citation>
    <scope>NUCLEOTIDE SEQUENCE [LARGE SCALE GENOMIC DNA]</scope>
    <source>
        <strain evidence="6 7">BH-SS-21</strain>
    </source>
</reference>
<evidence type="ECO:0000256" key="3">
    <source>
        <dbReference type="PROSITE-ProRule" id="PRU00221"/>
    </source>
</evidence>
<dbReference type="EMBL" id="JAGPYQ010000001">
    <property type="protein sequence ID" value="MBQ0850808.1"/>
    <property type="molecule type" value="Genomic_DNA"/>
</dbReference>
<feature type="repeat" description="WD" evidence="3">
    <location>
        <begin position="671"/>
        <end position="712"/>
    </location>
</feature>
<name>A0A940XW79_9ACTN</name>
<dbReference type="InterPro" id="IPR050505">
    <property type="entry name" value="WDR55/POC1"/>
</dbReference>
<evidence type="ECO:0000256" key="1">
    <source>
        <dbReference type="ARBA" id="ARBA00022574"/>
    </source>
</evidence>
<dbReference type="SUPFAM" id="SSF50978">
    <property type="entry name" value="WD40 repeat-like"/>
    <property type="match status" value="2"/>
</dbReference>
<evidence type="ECO:0000313" key="7">
    <source>
        <dbReference type="Proteomes" id="UP000677413"/>
    </source>
</evidence>
<keyword evidence="7" id="KW-1185">Reference proteome</keyword>
<dbReference type="SUPFAM" id="SSF52540">
    <property type="entry name" value="P-loop containing nucleoside triphosphate hydrolases"/>
    <property type="match status" value="1"/>
</dbReference>
<dbReference type="PROSITE" id="PS50294">
    <property type="entry name" value="WD_REPEATS_REGION"/>
    <property type="match status" value="11"/>
</dbReference>